<organism evidence="2 3">
    <name type="scientific">Pinctada imbricata</name>
    <name type="common">Atlantic pearl-oyster</name>
    <name type="synonym">Pinctada martensii</name>
    <dbReference type="NCBI Taxonomy" id="66713"/>
    <lineage>
        <taxon>Eukaryota</taxon>
        <taxon>Metazoa</taxon>
        <taxon>Spiralia</taxon>
        <taxon>Lophotrochozoa</taxon>
        <taxon>Mollusca</taxon>
        <taxon>Bivalvia</taxon>
        <taxon>Autobranchia</taxon>
        <taxon>Pteriomorphia</taxon>
        <taxon>Pterioida</taxon>
        <taxon>Pterioidea</taxon>
        <taxon>Pteriidae</taxon>
        <taxon>Pinctada</taxon>
    </lineage>
</organism>
<name>A0AA88Y7R8_PINIB</name>
<evidence type="ECO:0000313" key="2">
    <source>
        <dbReference type="EMBL" id="KAK3100196.1"/>
    </source>
</evidence>
<dbReference type="AlphaFoldDB" id="A0AA88Y7R8"/>
<keyword evidence="1" id="KW-0732">Signal</keyword>
<feature type="chain" id="PRO_5041686278" evidence="1">
    <location>
        <begin position="21"/>
        <end position="129"/>
    </location>
</feature>
<gene>
    <name evidence="2" type="ORF">FSP39_016013</name>
</gene>
<comment type="caution">
    <text evidence="2">The sequence shown here is derived from an EMBL/GenBank/DDBJ whole genome shotgun (WGS) entry which is preliminary data.</text>
</comment>
<keyword evidence="3" id="KW-1185">Reference proteome</keyword>
<accession>A0AA88Y7R8</accession>
<reference evidence="2" key="1">
    <citation type="submission" date="2019-08" db="EMBL/GenBank/DDBJ databases">
        <title>The improved chromosome-level genome for the pearl oyster Pinctada fucata martensii using PacBio sequencing and Hi-C.</title>
        <authorList>
            <person name="Zheng Z."/>
        </authorList>
    </citation>
    <scope>NUCLEOTIDE SEQUENCE</scope>
    <source>
        <strain evidence="2">ZZ-2019</strain>
        <tissue evidence="2">Adductor muscle</tissue>
    </source>
</reference>
<sequence length="129" mass="14886">MDSSYSIYILFVHLFWNCHSVQVTIYPDYLAQGGKVHYESDRWDGHHGLDSSNLIDKCKAIGTETGRWLNRDISIFPKVPQDPHRHGYPDPNHFTSDANICDKFVDNVNQYHLFSGKESDIVMEIKGRS</sequence>
<evidence type="ECO:0000256" key="1">
    <source>
        <dbReference type="SAM" id="SignalP"/>
    </source>
</evidence>
<proteinExistence type="predicted"/>
<feature type="signal peptide" evidence="1">
    <location>
        <begin position="1"/>
        <end position="20"/>
    </location>
</feature>
<protein>
    <submittedName>
        <fullName evidence="2">Uncharacterized protein</fullName>
    </submittedName>
</protein>
<dbReference type="EMBL" id="VSWD01000006">
    <property type="protein sequence ID" value="KAK3100196.1"/>
    <property type="molecule type" value="Genomic_DNA"/>
</dbReference>
<dbReference type="Proteomes" id="UP001186944">
    <property type="component" value="Unassembled WGS sequence"/>
</dbReference>
<evidence type="ECO:0000313" key="3">
    <source>
        <dbReference type="Proteomes" id="UP001186944"/>
    </source>
</evidence>